<dbReference type="GO" id="GO:0016012">
    <property type="term" value="C:sarcoglycan complex"/>
    <property type="evidence" value="ECO:0007669"/>
    <property type="project" value="InterPro"/>
</dbReference>
<comment type="similarity">
    <text evidence="3">Belongs to the sarcoglycan beta/delta/gamma/zeta family.</text>
</comment>
<evidence type="ECO:0000256" key="13">
    <source>
        <dbReference type="SAM" id="Phobius"/>
    </source>
</evidence>
<keyword evidence="12" id="KW-0206">Cytoskeleton</keyword>
<dbReference type="InterPro" id="IPR006875">
    <property type="entry name" value="Sarcoglycan"/>
</dbReference>
<evidence type="ECO:0000256" key="10">
    <source>
        <dbReference type="ARBA" id="ARBA00023157"/>
    </source>
</evidence>
<keyword evidence="8 13" id="KW-1133">Transmembrane helix</keyword>
<keyword evidence="15" id="KW-1185">Reference proteome</keyword>
<dbReference type="Pfam" id="PF04790">
    <property type="entry name" value="Sarcoglycan_1"/>
    <property type="match status" value="1"/>
</dbReference>
<sequence length="72" mass="8485">MVGRREVPVENEWLSTEETRRNFIAKYQDGCQIGLYGWRRRCLFLVLAILLLLVVINLALTLWILKVMEFSS</sequence>
<comment type="caution">
    <text evidence="14">The sequence shown here is derived from an EMBL/GenBank/DDBJ whole genome shotgun (WGS) entry which is preliminary data.</text>
</comment>
<feature type="non-terminal residue" evidence="14">
    <location>
        <position position="72"/>
    </location>
</feature>
<keyword evidence="5" id="KW-0963">Cytoplasm</keyword>
<keyword evidence="11" id="KW-0325">Glycoprotein</keyword>
<keyword evidence="7" id="KW-0735">Signal-anchor</keyword>
<evidence type="ECO:0000256" key="6">
    <source>
        <dbReference type="ARBA" id="ARBA00022692"/>
    </source>
</evidence>
<evidence type="ECO:0000313" key="14">
    <source>
        <dbReference type="EMBL" id="CAG7688220.1"/>
    </source>
</evidence>
<evidence type="ECO:0000256" key="4">
    <source>
        <dbReference type="ARBA" id="ARBA00022475"/>
    </source>
</evidence>
<accession>A0A8J2NPH3</accession>
<protein>
    <submittedName>
        <fullName evidence="14">Uncharacterized protein</fullName>
    </submittedName>
</protein>
<organism evidence="14 15">
    <name type="scientific">Allacma fusca</name>
    <dbReference type="NCBI Taxonomy" id="39272"/>
    <lineage>
        <taxon>Eukaryota</taxon>
        <taxon>Metazoa</taxon>
        <taxon>Ecdysozoa</taxon>
        <taxon>Arthropoda</taxon>
        <taxon>Hexapoda</taxon>
        <taxon>Collembola</taxon>
        <taxon>Symphypleona</taxon>
        <taxon>Sminthuridae</taxon>
        <taxon>Allacma</taxon>
    </lineage>
</organism>
<proteinExistence type="inferred from homology"/>
<keyword evidence="6 13" id="KW-0812">Transmembrane</keyword>
<keyword evidence="4" id="KW-1003">Cell membrane</keyword>
<dbReference type="Proteomes" id="UP000708208">
    <property type="component" value="Unassembled WGS sequence"/>
</dbReference>
<evidence type="ECO:0000256" key="3">
    <source>
        <dbReference type="ARBA" id="ARBA00007574"/>
    </source>
</evidence>
<evidence type="ECO:0000313" key="15">
    <source>
        <dbReference type="Proteomes" id="UP000708208"/>
    </source>
</evidence>
<evidence type="ECO:0000256" key="5">
    <source>
        <dbReference type="ARBA" id="ARBA00022490"/>
    </source>
</evidence>
<evidence type="ECO:0000256" key="7">
    <source>
        <dbReference type="ARBA" id="ARBA00022968"/>
    </source>
</evidence>
<keyword evidence="9 13" id="KW-0472">Membrane</keyword>
<dbReference type="PANTHER" id="PTHR12939:SF10">
    <property type="entry name" value="EG:4F1.1 PROTEIN"/>
    <property type="match status" value="1"/>
</dbReference>
<dbReference type="AlphaFoldDB" id="A0A8J2NPH3"/>
<comment type="subcellular location">
    <subcellularLocation>
        <location evidence="2">Cell membrane</location>
        <location evidence="2">Sarcolemma</location>
        <topology evidence="2">Single-pass type II membrane protein</topology>
    </subcellularLocation>
    <subcellularLocation>
        <location evidence="1">Cytoplasm</location>
        <location evidence="1">Cytoskeleton</location>
    </subcellularLocation>
</comment>
<name>A0A8J2NPH3_9HEXA</name>
<dbReference type="EMBL" id="CAJVCH010020050">
    <property type="protein sequence ID" value="CAG7688220.1"/>
    <property type="molecule type" value="Genomic_DNA"/>
</dbReference>
<dbReference type="GO" id="GO:0042383">
    <property type="term" value="C:sarcolemma"/>
    <property type="evidence" value="ECO:0007669"/>
    <property type="project" value="UniProtKB-SubCell"/>
</dbReference>
<dbReference type="GO" id="GO:0005856">
    <property type="term" value="C:cytoskeleton"/>
    <property type="evidence" value="ECO:0007669"/>
    <property type="project" value="UniProtKB-SubCell"/>
</dbReference>
<reference evidence="14" key="1">
    <citation type="submission" date="2021-06" db="EMBL/GenBank/DDBJ databases">
        <authorList>
            <person name="Hodson N. C."/>
            <person name="Mongue J. A."/>
            <person name="Jaron S. K."/>
        </authorList>
    </citation>
    <scope>NUCLEOTIDE SEQUENCE</scope>
</reference>
<keyword evidence="10" id="KW-1015">Disulfide bond</keyword>
<evidence type="ECO:0000256" key="2">
    <source>
        <dbReference type="ARBA" id="ARBA00004274"/>
    </source>
</evidence>
<dbReference type="InterPro" id="IPR039972">
    <property type="entry name" value="Sarcoglycan_gamma/delta/zeta"/>
</dbReference>
<evidence type="ECO:0000256" key="11">
    <source>
        <dbReference type="ARBA" id="ARBA00023180"/>
    </source>
</evidence>
<feature type="transmembrane region" description="Helical" evidence="13">
    <location>
        <begin position="42"/>
        <end position="65"/>
    </location>
</feature>
<evidence type="ECO:0000256" key="1">
    <source>
        <dbReference type="ARBA" id="ARBA00004245"/>
    </source>
</evidence>
<gene>
    <name evidence="14" type="ORF">AFUS01_LOCUS3339</name>
</gene>
<evidence type="ECO:0000256" key="8">
    <source>
        <dbReference type="ARBA" id="ARBA00022989"/>
    </source>
</evidence>
<evidence type="ECO:0000256" key="9">
    <source>
        <dbReference type="ARBA" id="ARBA00023136"/>
    </source>
</evidence>
<evidence type="ECO:0000256" key="12">
    <source>
        <dbReference type="ARBA" id="ARBA00023212"/>
    </source>
</evidence>
<dbReference type="PANTHER" id="PTHR12939">
    <property type="entry name" value="SARCOGLYCAN"/>
    <property type="match status" value="1"/>
</dbReference>